<dbReference type="AlphaFoldDB" id="A0A1W1HJ04"/>
<keyword evidence="2" id="KW-1185">Reference proteome</keyword>
<organism evidence="1 2">
    <name type="scientific">Desulfamplus magnetovallimortis</name>
    <dbReference type="NCBI Taxonomy" id="1246637"/>
    <lineage>
        <taxon>Bacteria</taxon>
        <taxon>Pseudomonadati</taxon>
        <taxon>Thermodesulfobacteriota</taxon>
        <taxon>Desulfobacteria</taxon>
        <taxon>Desulfobacterales</taxon>
        <taxon>Desulfobacteraceae</taxon>
        <taxon>Desulfamplus</taxon>
    </lineage>
</organism>
<proteinExistence type="predicted"/>
<sequence length="51" mass="5817">MVLISAICLNQDNQDNQDKKDVQDIFLILSYHVNHGYPDSDSLTKIIIGRN</sequence>
<gene>
    <name evidence="1" type="ORF">MTBBW1_690002</name>
</gene>
<dbReference type="STRING" id="1246637.MTBBW1_690002"/>
<protein>
    <submittedName>
        <fullName evidence="1">Uncharacterized protein</fullName>
    </submittedName>
</protein>
<name>A0A1W1HJ04_9BACT</name>
<evidence type="ECO:0000313" key="1">
    <source>
        <dbReference type="EMBL" id="SLM32395.1"/>
    </source>
</evidence>
<dbReference type="Proteomes" id="UP000191931">
    <property type="component" value="Unassembled WGS sequence"/>
</dbReference>
<accession>A0A1W1HJ04</accession>
<reference evidence="1 2" key="1">
    <citation type="submission" date="2017-03" db="EMBL/GenBank/DDBJ databases">
        <authorList>
            <person name="Afonso C.L."/>
            <person name="Miller P.J."/>
            <person name="Scott M.A."/>
            <person name="Spackman E."/>
            <person name="Goraichik I."/>
            <person name="Dimitrov K.M."/>
            <person name="Suarez D.L."/>
            <person name="Swayne D.E."/>
        </authorList>
    </citation>
    <scope>NUCLEOTIDE SEQUENCE [LARGE SCALE GENOMIC DNA]</scope>
    <source>
        <strain evidence="1">PRJEB14757</strain>
    </source>
</reference>
<dbReference type="EMBL" id="FWEV01000313">
    <property type="protein sequence ID" value="SLM32395.1"/>
    <property type="molecule type" value="Genomic_DNA"/>
</dbReference>
<evidence type="ECO:0000313" key="2">
    <source>
        <dbReference type="Proteomes" id="UP000191931"/>
    </source>
</evidence>